<evidence type="ECO:0000313" key="1">
    <source>
        <dbReference type="EMBL" id="CCU55416.1"/>
    </source>
</evidence>
<accession>A0A916KP11</accession>
<evidence type="ECO:0000313" key="2">
    <source>
        <dbReference type="Proteomes" id="UP000792575"/>
    </source>
</evidence>
<gene>
    <name evidence="1" type="ORF">AHEV_095</name>
</gene>
<dbReference type="GeneID" id="15614024"/>
<protein>
    <submittedName>
        <fullName evidence="1">Uncharacterized protein</fullName>
    </submittedName>
</protein>
<proteinExistence type="predicted"/>
<organism evidence="1 2">
    <name type="scientific">Adoxophyes honmai entomopoxvirus 'L'</name>
    <dbReference type="NCBI Taxonomy" id="1293540"/>
    <lineage>
        <taxon>Viruses</taxon>
        <taxon>Varidnaviria</taxon>
        <taxon>Bamfordvirae</taxon>
        <taxon>Nucleocytoviricota</taxon>
        <taxon>Pokkesviricetes</taxon>
        <taxon>Chitovirales</taxon>
        <taxon>Poxviridae</taxon>
        <taxon>Entomopoxvirinae</taxon>
        <taxon>Betaentomopoxvirus</taxon>
        <taxon>Betaentomopoxvirus ahonmai</taxon>
    </lineage>
</organism>
<dbReference type="RefSeq" id="YP_008003918.1">
    <property type="nucleotide sequence ID" value="NC_021247.1"/>
</dbReference>
<sequence>METNYINLSKYIIKTMKEKYSDLIFNDVNYEDDQLYIEKIFMNDYIKNKNFRSFNDNEWIESMEYVYLKLFSFFNNKSGTLLYVYNISDDCNKKNILEEYKQLIHNININIIKQKIINNAKEQFSISDNINYKINEMIKNINNYKEPTFIASLFDLFFYDKEIRKNIIDLINEYIPRNKIFENFDNDYYISEIKQLMILLMNINVGTVKCTKYINDYINTFVAKLFDTSEFLNKCILSFSNDSSYTGFKCCNIKKVNLLSECDNYDLKNIKYNITDGYKPVHIRLHIIHIIIKLLNISVYCYNNDVYSKFKNNINNSEVNKEFNDKFETIKNIINIDKNEINIINLITDICNNKQKLNKLFEENKETIREFIKDKIKDIDISHTIKIMINEFVDSIIDEINIDKLPDIDKKSFNDKYEELKSFTTDKLKPIFNFFNKKSKMKSIQFY</sequence>
<dbReference type="EMBL" id="HF679131">
    <property type="protein sequence ID" value="CCU55416.1"/>
    <property type="molecule type" value="Genomic_DNA"/>
</dbReference>
<dbReference type="Proteomes" id="UP000792575">
    <property type="component" value="Genome"/>
</dbReference>
<keyword evidence="2" id="KW-1185">Reference proteome</keyword>
<reference evidence="1" key="1">
    <citation type="journal article" date="2013" name="J. Virol.">
        <title>New Insights into the Evolution of Entomopoxvirinae from the Complete Genome Sequences of Four Entomopoxviruses Infecting Adoxophyes honmai, Choristoneura biennis, Choristoneura rosaceana, and Mythimna separata.</title>
        <authorList>
            <person name="Theze J."/>
            <person name="Takatsuka J."/>
            <person name="Li Z."/>
            <person name="Gallais J."/>
            <person name="Doucet D."/>
            <person name="Arif B."/>
            <person name="Nakai M."/>
            <person name="Herniou E.A."/>
        </authorList>
    </citation>
    <scope>NUCLEOTIDE SEQUENCE</scope>
    <source>
        <strain evidence="1">Tokyo</strain>
    </source>
</reference>
<dbReference type="OrthoDB" id="8958at10239"/>
<name>A0A916KP11_9POXV</name>
<dbReference type="KEGG" id="vg:15614024"/>